<keyword evidence="1" id="KW-0472">Membrane</keyword>
<sequence>MPAKDDSRETAKDLRYRAFLSYRSVDRKLAEWVHRKLEAFRLPRKLVGTAGAHGPVPRRIAPVFQDRADARVADDLETVIRGYLRQSEHLIVLCTPAAAAPESWVSREIEIFREERPGASIHAVIGGGEPPACFPPVLLTRLQEGDVRAPLAADLRLASDGGDGRSKAVVKLVAGIAGVDFDDLWQREKRKRMIRLALAGLGIVSLVIAGGLWWRDVETSRLVQIAAAAQQIDRKLEGELADLLFIASTPAPASPLVTPNERHLETLLTIARRSQPSYVGALALLHADELGSIPVSPQERLTLFEDRDGDAIWIWDTQKRRPASRLPLLMSDWRGGPPEPSSGDKPLPIALHVTSDRRSVLSVYSLGDGGDRIAAHWTLGPDGICATPCRPANFKFVVPQGSKRANASFEFRRISALARKGDQVLYESPRVWWRLSLLRR</sequence>
<protein>
    <submittedName>
        <fullName evidence="2">Toll/interleukin-1 receptor domain-containing protein</fullName>
    </submittedName>
</protein>
<keyword evidence="3" id="KW-1185">Reference proteome</keyword>
<keyword evidence="2" id="KW-0675">Receptor</keyword>
<dbReference type="EMBL" id="JAEKFT010000077">
    <property type="protein sequence ID" value="MBT0964226.1"/>
    <property type="molecule type" value="Genomic_DNA"/>
</dbReference>
<evidence type="ECO:0000256" key="1">
    <source>
        <dbReference type="SAM" id="Phobius"/>
    </source>
</evidence>
<dbReference type="Gene3D" id="3.40.50.10140">
    <property type="entry name" value="Toll/interleukin-1 receptor homology (TIR) domain"/>
    <property type="match status" value="1"/>
</dbReference>
<dbReference type="RefSeq" id="WP_214364139.1">
    <property type="nucleotide sequence ID" value="NZ_JAEKFT010000077.1"/>
</dbReference>
<organism evidence="2 3">
    <name type="scientific">Denitromonas iodatirespirans</name>
    <dbReference type="NCBI Taxonomy" id="2795389"/>
    <lineage>
        <taxon>Bacteria</taxon>
        <taxon>Pseudomonadati</taxon>
        <taxon>Pseudomonadota</taxon>
        <taxon>Betaproteobacteria</taxon>
        <taxon>Rhodocyclales</taxon>
        <taxon>Zoogloeaceae</taxon>
        <taxon>Denitromonas</taxon>
    </lineage>
</organism>
<dbReference type="SUPFAM" id="SSF52200">
    <property type="entry name" value="Toll/Interleukin receptor TIR domain"/>
    <property type="match status" value="1"/>
</dbReference>
<reference evidence="3" key="1">
    <citation type="journal article" date="2022" name="ISME J.">
        <title>Genetic and phylogenetic analysis of dissimilatory iodate-reducing bacteria identifies potential niches across the world's oceans.</title>
        <authorList>
            <person name="Reyes-Umana V."/>
            <person name="Henning Z."/>
            <person name="Lee K."/>
            <person name="Barnum T.P."/>
            <person name="Coates J.D."/>
        </authorList>
    </citation>
    <scope>NUCLEOTIDE SEQUENCE [LARGE SCALE GENOMIC DNA]</scope>
    <source>
        <strain evidence="3">IR12</strain>
    </source>
</reference>
<gene>
    <name evidence="2" type="ORF">I8J34_23895</name>
</gene>
<dbReference type="InterPro" id="IPR035897">
    <property type="entry name" value="Toll_tir_struct_dom_sf"/>
</dbReference>
<dbReference type="Proteomes" id="UP000694660">
    <property type="component" value="Unassembled WGS sequence"/>
</dbReference>
<dbReference type="AlphaFoldDB" id="A0A944HG25"/>
<keyword evidence="1" id="KW-0812">Transmembrane</keyword>
<comment type="caution">
    <text evidence="2">The sequence shown here is derived from an EMBL/GenBank/DDBJ whole genome shotgun (WGS) entry which is preliminary data.</text>
</comment>
<evidence type="ECO:0000313" key="2">
    <source>
        <dbReference type="EMBL" id="MBT0964226.1"/>
    </source>
</evidence>
<proteinExistence type="predicted"/>
<name>A0A944HG25_DENI1</name>
<accession>A0A944HG25</accession>
<evidence type="ECO:0000313" key="3">
    <source>
        <dbReference type="Proteomes" id="UP000694660"/>
    </source>
</evidence>
<feature type="transmembrane region" description="Helical" evidence="1">
    <location>
        <begin position="196"/>
        <end position="214"/>
    </location>
</feature>
<keyword evidence="1" id="KW-1133">Transmembrane helix</keyword>